<dbReference type="GO" id="GO:0005869">
    <property type="term" value="C:dynactin complex"/>
    <property type="evidence" value="ECO:0007669"/>
    <property type="project" value="InterPro"/>
</dbReference>
<evidence type="ECO:0008006" key="6">
    <source>
        <dbReference type="Google" id="ProtNLM"/>
    </source>
</evidence>
<feature type="coiled-coil region" evidence="3">
    <location>
        <begin position="287"/>
        <end position="345"/>
    </location>
</feature>
<keyword evidence="2" id="KW-0963">Cytoplasm</keyword>
<comment type="caution">
    <text evidence="4">The sequence shown here is derived from an EMBL/GenBank/DDBJ whole genome shotgun (WGS) entry which is preliminary data.</text>
</comment>
<comment type="subcellular location">
    <subcellularLocation>
        <location evidence="1">Cytoplasm</location>
    </subcellularLocation>
</comment>
<dbReference type="GO" id="GO:0007017">
    <property type="term" value="P:microtubule-based process"/>
    <property type="evidence" value="ECO:0007669"/>
    <property type="project" value="InterPro"/>
</dbReference>
<dbReference type="Proteomes" id="UP001378960">
    <property type="component" value="Unassembled WGS sequence"/>
</dbReference>
<dbReference type="InterPro" id="IPR028133">
    <property type="entry name" value="Dynamitin"/>
</dbReference>
<gene>
    <name evidence="4" type="ORF">DAPK24_024330</name>
</gene>
<dbReference type="PANTHER" id="PTHR15346">
    <property type="entry name" value="DYNACTIN SUBUNIT"/>
    <property type="match status" value="1"/>
</dbReference>
<accession>A0AAV5R2U3</accession>
<proteinExistence type="predicted"/>
<dbReference type="EMBL" id="BTGB01000003">
    <property type="protein sequence ID" value="GMM45858.1"/>
    <property type="molecule type" value="Genomic_DNA"/>
</dbReference>
<dbReference type="GO" id="GO:0005737">
    <property type="term" value="C:cytoplasm"/>
    <property type="evidence" value="ECO:0007669"/>
    <property type="project" value="UniProtKB-SubCell"/>
</dbReference>
<name>A0AAV5R2U3_PICKL</name>
<keyword evidence="5" id="KW-1185">Reference proteome</keyword>
<keyword evidence="3" id="KW-0175">Coiled coil</keyword>
<organism evidence="4 5">
    <name type="scientific">Pichia kluyveri</name>
    <name type="common">Yeast</name>
    <dbReference type="NCBI Taxonomy" id="36015"/>
    <lineage>
        <taxon>Eukaryota</taxon>
        <taxon>Fungi</taxon>
        <taxon>Dikarya</taxon>
        <taxon>Ascomycota</taxon>
        <taxon>Saccharomycotina</taxon>
        <taxon>Pichiomycetes</taxon>
        <taxon>Pichiales</taxon>
        <taxon>Pichiaceae</taxon>
        <taxon>Pichia</taxon>
    </lineage>
</organism>
<evidence type="ECO:0000256" key="3">
    <source>
        <dbReference type="SAM" id="Coils"/>
    </source>
</evidence>
<reference evidence="4 5" key="1">
    <citation type="journal article" date="2023" name="Elife">
        <title>Identification of key yeast species and microbe-microbe interactions impacting larval growth of Drosophila in the wild.</title>
        <authorList>
            <person name="Mure A."/>
            <person name="Sugiura Y."/>
            <person name="Maeda R."/>
            <person name="Honda K."/>
            <person name="Sakurai N."/>
            <person name="Takahashi Y."/>
            <person name="Watada M."/>
            <person name="Katoh T."/>
            <person name="Gotoh A."/>
            <person name="Gotoh Y."/>
            <person name="Taniguchi I."/>
            <person name="Nakamura K."/>
            <person name="Hayashi T."/>
            <person name="Katayama T."/>
            <person name="Uemura T."/>
            <person name="Hattori Y."/>
        </authorList>
    </citation>
    <scope>NUCLEOTIDE SEQUENCE [LARGE SCALE GENOMIC DNA]</scope>
    <source>
        <strain evidence="4 5">PK-24</strain>
    </source>
</reference>
<protein>
    <recommendedName>
        <fullName evidence="6">Dynactin subunit 2</fullName>
    </recommendedName>
</protein>
<dbReference type="Pfam" id="PF04912">
    <property type="entry name" value="Dynamitin"/>
    <property type="match status" value="1"/>
</dbReference>
<dbReference type="AlphaFoldDB" id="A0AAV5R2U3"/>
<evidence type="ECO:0000313" key="4">
    <source>
        <dbReference type="EMBL" id="GMM45858.1"/>
    </source>
</evidence>
<evidence type="ECO:0000256" key="2">
    <source>
        <dbReference type="ARBA" id="ARBA00022490"/>
    </source>
</evidence>
<evidence type="ECO:0000256" key="1">
    <source>
        <dbReference type="ARBA" id="ARBA00004496"/>
    </source>
</evidence>
<evidence type="ECO:0000313" key="5">
    <source>
        <dbReference type="Proteomes" id="UP001378960"/>
    </source>
</evidence>
<sequence length="356" mass="41920">MTDYYSEDILPCDDEEIYESFPSITKTEVINTALREEPIEEFENAELIIEEPDINKMKQLNEEFESKLKLELLNGNLRLGGDIQTNDKDTIHKNRVLRFTLLEKELRSLMKELKNDQNDLEKPLLEKVDSLMNEIDIFNSSNLQNKYIDYWDKKLGEVKLNNVEKEHETEREHDKADISHSDDILQSNLEHRISQLESRTGYQNPDESRNFKAIIDDLYKRVNILLDNGGNLKTIDEEVTNLIENCELFIQNSKKIKNINEIVPLNDKKLNFLYDKVKKLPEYENLLNNLTLRFNSLQDVIRNAQNTVTFMNGLDQEFKNIESTLDKWDEKINKLESDLIIDERNFQLLLEKSTSK</sequence>